<dbReference type="GO" id="GO:0005739">
    <property type="term" value="C:mitochondrion"/>
    <property type="evidence" value="ECO:0007669"/>
    <property type="project" value="InterPro"/>
</dbReference>
<dbReference type="OrthoDB" id="6153032at2759"/>
<reference evidence="3" key="1">
    <citation type="submission" date="2010-06" db="EMBL/GenBank/DDBJ databases">
        <authorList>
            <person name="Jiang H."/>
            <person name="Abraham K."/>
            <person name="Ali S."/>
            <person name="Alsbrooks S.L."/>
            <person name="Anim B.N."/>
            <person name="Anosike U.S."/>
            <person name="Attaway T."/>
            <person name="Bandaranaike D.P."/>
            <person name="Battles P.K."/>
            <person name="Bell S.N."/>
            <person name="Bell A.V."/>
            <person name="Beltran B."/>
            <person name="Bickham C."/>
            <person name="Bustamante Y."/>
            <person name="Caleb T."/>
            <person name="Canada A."/>
            <person name="Cardenas V."/>
            <person name="Carter K."/>
            <person name="Chacko J."/>
            <person name="Chandrabose M.N."/>
            <person name="Chavez D."/>
            <person name="Chavez A."/>
            <person name="Chen L."/>
            <person name="Chu H.-S."/>
            <person name="Claassen K.J."/>
            <person name="Cockrell R."/>
            <person name="Collins M."/>
            <person name="Cooper J.A."/>
            <person name="Cree A."/>
            <person name="Curry S.M."/>
            <person name="Da Y."/>
            <person name="Dao M.D."/>
            <person name="Das B."/>
            <person name="Davila M.-L."/>
            <person name="Davy-Carroll L."/>
            <person name="Denson S."/>
            <person name="Dinh H."/>
            <person name="Ebong V.E."/>
            <person name="Edwards J.R."/>
            <person name="Egan A."/>
            <person name="El-Daye J."/>
            <person name="Escobedo L."/>
            <person name="Fernandez S."/>
            <person name="Fernando P.R."/>
            <person name="Flagg N."/>
            <person name="Forbes L.D."/>
            <person name="Fowler R.G."/>
            <person name="Fu Q."/>
            <person name="Gabisi R.A."/>
            <person name="Ganer J."/>
            <person name="Garbino Pronczuk A."/>
            <person name="Garcia R.M."/>
            <person name="Garner T."/>
            <person name="Garrett T.E."/>
            <person name="Gonzalez D.A."/>
            <person name="Hamid H."/>
            <person name="Hawkins E.S."/>
            <person name="Hirani K."/>
            <person name="Hogues M.E."/>
            <person name="Hollins B."/>
            <person name="Hsiao C.-H."/>
            <person name="Jabil R."/>
            <person name="James M.L."/>
            <person name="Jhangiani S.N."/>
            <person name="Johnson B."/>
            <person name="Johnson Q."/>
            <person name="Joshi V."/>
            <person name="Kalu J.B."/>
            <person name="Kam C."/>
            <person name="Kashfia A."/>
            <person name="Keebler J."/>
            <person name="Kisamo H."/>
            <person name="Kovar C.L."/>
            <person name="Lago L.A."/>
            <person name="Lai C.-Y."/>
            <person name="Laidlaw J."/>
            <person name="Lara F."/>
            <person name="Le T.-K."/>
            <person name="Lee S.L."/>
            <person name="Legall F.H."/>
            <person name="Lemon S.J."/>
            <person name="Lewis L.R."/>
            <person name="Li B."/>
            <person name="Liu Y."/>
            <person name="Liu Y.-S."/>
            <person name="Lopez J."/>
            <person name="Lozado R.J."/>
            <person name="Lu J."/>
            <person name="Madu R.C."/>
            <person name="Maheshwari M."/>
            <person name="Maheshwari R."/>
            <person name="Malloy K."/>
            <person name="Martinez E."/>
            <person name="Mathew T."/>
            <person name="Mercado I.C."/>
            <person name="Mercado C."/>
            <person name="Meyer B."/>
            <person name="Montgomery K."/>
            <person name="Morgan M.B."/>
            <person name="Munidasa M."/>
            <person name="Nazareth L.V."/>
            <person name="Nelson J."/>
            <person name="Ng B.M."/>
            <person name="Nguyen N.B."/>
            <person name="Nguyen P.Q."/>
            <person name="Nguyen T."/>
            <person name="Obregon M."/>
            <person name="Okwuonu G.O."/>
            <person name="Onwere C.G."/>
            <person name="Orozco G."/>
            <person name="Parra A."/>
            <person name="Patel S."/>
            <person name="Patil S."/>
            <person name="Perez A."/>
            <person name="Perez Y."/>
            <person name="Pham C."/>
            <person name="Primus E.L."/>
            <person name="Pu L.-L."/>
            <person name="Puazo M."/>
            <person name="Qin X."/>
            <person name="Quiroz J.B."/>
            <person name="Reese J."/>
            <person name="Richards S."/>
            <person name="Rives C.M."/>
            <person name="Robberts R."/>
            <person name="Ruiz S.J."/>
            <person name="Ruiz M.J."/>
            <person name="Santibanez J."/>
            <person name="Schneider B.W."/>
            <person name="Sisson I."/>
            <person name="Smith M."/>
            <person name="Sodergren E."/>
            <person name="Song X.-Z."/>
            <person name="Song B.B."/>
            <person name="Summersgill H."/>
            <person name="Thelus R."/>
            <person name="Thornton R.D."/>
            <person name="Trejos Z.Y."/>
            <person name="Usmani K."/>
            <person name="Vattathil S."/>
            <person name="Villasana D."/>
            <person name="Walker D.L."/>
            <person name="Wang S."/>
            <person name="Wang K."/>
            <person name="White C.S."/>
            <person name="Williams A.C."/>
            <person name="Williamson J."/>
            <person name="Wilson K."/>
            <person name="Woghiren I.O."/>
            <person name="Woodworth J.R."/>
            <person name="Worley K.C."/>
            <person name="Wright R.A."/>
            <person name="Wu W."/>
            <person name="Young L."/>
            <person name="Zhang L."/>
            <person name="Zhang J."/>
            <person name="Zhu Y."/>
            <person name="Muzny D.M."/>
            <person name="Weinstock G."/>
            <person name="Gibbs R.A."/>
        </authorList>
    </citation>
    <scope>NUCLEOTIDE SEQUENCE [LARGE SCALE GENOMIC DNA]</scope>
    <source>
        <strain evidence="3">LSR1</strain>
    </source>
</reference>
<dbReference type="InterPro" id="IPR009062">
    <property type="entry name" value="Smac/DIABLO-like_sf"/>
</dbReference>
<keyword evidence="1" id="KW-0175">Coiled coil</keyword>
<proteinExistence type="predicted"/>
<dbReference type="AlphaFoldDB" id="A0A8R2D4W7"/>
<accession>A0A8R2D4W7</accession>
<keyword evidence="3" id="KW-1185">Reference proteome</keyword>
<dbReference type="GO" id="GO:0006915">
    <property type="term" value="P:apoptotic process"/>
    <property type="evidence" value="ECO:0007669"/>
    <property type="project" value="InterPro"/>
</dbReference>
<feature type="coiled-coil region" evidence="1">
    <location>
        <begin position="160"/>
        <end position="187"/>
    </location>
</feature>
<protein>
    <recommendedName>
        <fullName evidence="4">Diablo homolog, mitochondrial</fullName>
    </recommendedName>
</protein>
<evidence type="ECO:0000313" key="3">
    <source>
        <dbReference type="Proteomes" id="UP000007819"/>
    </source>
</evidence>
<evidence type="ECO:0008006" key="4">
    <source>
        <dbReference type="Google" id="ProtNLM"/>
    </source>
</evidence>
<evidence type="ECO:0000313" key="2">
    <source>
        <dbReference type="EnsemblMetazoa" id="XP_016661682.1"/>
    </source>
</evidence>
<gene>
    <name evidence="2" type="primary">100167062</name>
</gene>
<evidence type="ECO:0000256" key="1">
    <source>
        <dbReference type="SAM" id="Coils"/>
    </source>
</evidence>
<name>A0A8R2D4W7_ACYPI</name>
<organism evidence="2 3">
    <name type="scientific">Acyrthosiphon pisum</name>
    <name type="common">Pea aphid</name>
    <dbReference type="NCBI Taxonomy" id="7029"/>
    <lineage>
        <taxon>Eukaryota</taxon>
        <taxon>Metazoa</taxon>
        <taxon>Ecdysozoa</taxon>
        <taxon>Arthropoda</taxon>
        <taxon>Hexapoda</taxon>
        <taxon>Insecta</taxon>
        <taxon>Pterygota</taxon>
        <taxon>Neoptera</taxon>
        <taxon>Paraneoptera</taxon>
        <taxon>Hemiptera</taxon>
        <taxon>Sternorrhyncha</taxon>
        <taxon>Aphidomorpha</taxon>
        <taxon>Aphidoidea</taxon>
        <taxon>Aphididae</taxon>
        <taxon>Macrosiphini</taxon>
        <taxon>Acyrthosiphon</taxon>
    </lineage>
</organism>
<sequence>MNKCSRLLGWRRLALGVAYCQTKTTNPDKVKQPREQPIVIELNQIAEQLTHKHLLQQTCTISVNCSCQMITIALVALNDASKKYKDSLMRCMDLLEPNDLFNDKLENDVLESRYDIANAKSFYLDSISAMDCALQLGRSNALMSYTVAADTVFNSMSEKLYSAEREFQSCTEEIRKLEDKLTKLLADSVNISKHEEN</sequence>
<dbReference type="Proteomes" id="UP000007819">
    <property type="component" value="Chromosome A1"/>
</dbReference>
<dbReference type="EnsemblMetazoa" id="XM_016806193.2">
    <property type="protein sequence ID" value="XP_016661682.1"/>
    <property type="gene ID" value="LOC100167062"/>
</dbReference>
<dbReference type="Gene3D" id="1.20.58.70">
    <property type="match status" value="1"/>
</dbReference>
<dbReference type="SUPFAM" id="SSF46984">
    <property type="entry name" value="Smac/diablo"/>
    <property type="match status" value="1"/>
</dbReference>
<reference evidence="2" key="2">
    <citation type="submission" date="2022-06" db="UniProtKB">
        <authorList>
            <consortium name="EnsemblMetazoa"/>
        </authorList>
    </citation>
    <scope>IDENTIFICATION</scope>
</reference>